<reference evidence="2" key="1">
    <citation type="submission" date="2020-05" db="UniProtKB">
        <authorList>
            <consortium name="EnsemblMetazoa"/>
        </authorList>
    </citation>
    <scope>IDENTIFICATION</scope>
    <source>
        <strain evidence="2">BB02</strain>
    </source>
</reference>
<gene>
    <name evidence="2" type="primary">106069728</name>
</gene>
<dbReference type="EnsemblMetazoa" id="BGLB024807-RA">
    <property type="protein sequence ID" value="BGLB024807-PA"/>
    <property type="gene ID" value="BGLB024807"/>
</dbReference>
<organism evidence="2 3">
    <name type="scientific">Biomphalaria glabrata</name>
    <name type="common">Bloodfluke planorb</name>
    <name type="synonym">Freshwater snail</name>
    <dbReference type="NCBI Taxonomy" id="6526"/>
    <lineage>
        <taxon>Eukaryota</taxon>
        <taxon>Metazoa</taxon>
        <taxon>Spiralia</taxon>
        <taxon>Lophotrochozoa</taxon>
        <taxon>Mollusca</taxon>
        <taxon>Gastropoda</taxon>
        <taxon>Heterobranchia</taxon>
        <taxon>Euthyneura</taxon>
        <taxon>Panpulmonata</taxon>
        <taxon>Hygrophila</taxon>
        <taxon>Lymnaeoidea</taxon>
        <taxon>Planorbidae</taxon>
        <taxon>Biomphalaria</taxon>
    </lineage>
</organism>
<dbReference type="KEGG" id="bgt:106069728"/>
<protein>
    <submittedName>
        <fullName evidence="2">Uncharacterized protein</fullName>
    </submittedName>
</protein>
<dbReference type="VEuPathDB" id="VectorBase:BGLAX_033388"/>
<dbReference type="AlphaFoldDB" id="A0A2C9KXZ9"/>
<accession>A0A2C9KXZ9</accession>
<evidence type="ECO:0000256" key="1">
    <source>
        <dbReference type="SAM" id="MobiDB-lite"/>
    </source>
</evidence>
<feature type="region of interest" description="Disordered" evidence="1">
    <location>
        <begin position="1"/>
        <end position="23"/>
    </location>
</feature>
<sequence length="106" mass="11874">MADAVKMCYSRDQSSHPRPRVTFTAPENLVPGATFCGRIVPDESLPGHERIVCRLKSGDDIRAECISKPFKKGIHKISEVKSKPPDCIIKFKTENIQNLMSCFPLD</sequence>
<evidence type="ECO:0000313" key="3">
    <source>
        <dbReference type="Proteomes" id="UP000076420"/>
    </source>
</evidence>
<name>A0A2C9KXZ9_BIOGL</name>
<proteinExistence type="predicted"/>
<dbReference type="VEuPathDB" id="VectorBase:BGLB024807"/>
<dbReference type="Proteomes" id="UP000076420">
    <property type="component" value="Unassembled WGS sequence"/>
</dbReference>
<evidence type="ECO:0000313" key="2">
    <source>
        <dbReference type="EnsemblMetazoa" id="BGLB024807-PA"/>
    </source>
</evidence>